<dbReference type="Gene3D" id="3.30.40.10">
    <property type="entry name" value="Zinc/RING finger domain, C3HC4 (zinc finger)"/>
    <property type="match status" value="1"/>
</dbReference>
<evidence type="ECO:0000313" key="13">
    <source>
        <dbReference type="Proteomes" id="UP000694863"/>
    </source>
</evidence>
<name>A0ABM0J9K9_ECHTE</name>
<comment type="catalytic activity">
    <reaction evidence="1">
        <text>[E2 ubiquitin-conjugating enzyme]-S-ubiquitinyl-L-cysteine + [acceptor protein]-L-lysine = [E2 ubiquitin-conjugating enzyme]-L-cysteine + [acceptor protein]-N(6)-ubiquitinyl-L-lysine.</text>
        <dbReference type="EC" id="2.3.2.31"/>
    </reaction>
</comment>
<evidence type="ECO:0000256" key="6">
    <source>
        <dbReference type="ARBA" id="ARBA00022771"/>
    </source>
</evidence>
<dbReference type="PROSITE" id="PS50908">
    <property type="entry name" value="RWD"/>
    <property type="match status" value="1"/>
</dbReference>
<protein>
    <recommendedName>
        <fullName evidence="2">RBR-type E3 ubiquitin transferase</fullName>
        <ecNumber evidence="2">2.3.2.31</ecNumber>
    </recommendedName>
</protein>
<dbReference type="InterPro" id="IPR001841">
    <property type="entry name" value="Znf_RING"/>
</dbReference>
<dbReference type="SMART" id="SM00591">
    <property type="entry name" value="RWD"/>
    <property type="match status" value="1"/>
</dbReference>
<keyword evidence="8" id="KW-0862">Zinc</keyword>
<evidence type="ECO:0000256" key="7">
    <source>
        <dbReference type="ARBA" id="ARBA00022786"/>
    </source>
</evidence>
<keyword evidence="6 9" id="KW-0863">Zinc-finger</keyword>
<feature type="domain" description="RWD" evidence="11">
    <location>
        <begin position="1"/>
        <end position="98"/>
    </location>
</feature>
<keyword evidence="5" id="KW-0677">Repeat</keyword>
<evidence type="ECO:0000259" key="11">
    <source>
        <dbReference type="PROSITE" id="PS50908"/>
    </source>
</evidence>
<dbReference type="SUPFAM" id="SSF57850">
    <property type="entry name" value="RING/U-box"/>
    <property type="match status" value="2"/>
</dbReference>
<sequence>MHPLINAFIFVSGNPADGHQKSGNEHVIHFLPPLVLTFELPPDYPSNSPPAFTLSGKWLSPIQLTALCKCLGNVWEEHRGSAILFTWIQFLKDEALTYLNVTSPFELKCGFQGGMDRADPATPEGEFCLKGAADVEEDAAEPVDERARQDAESLSLLWEVLEFDEIQQKRSFNKKVYTCTRCFSNKLGSDCMYFLNCKHVYCKGCMKEYFEIQIKDGRVHGLTCPEPKCSSEAIPNQVRGLVEKGLFERHEHLLLQATLDLMGDVVNCPRAFCQRPVVEDQESRLGVCGSCTYAFCTVCRHTYHSISSCKITTEKLLQIQKEYRCADTNGRMLMERKYGKRILQMAMEEMQSEAWLEQNSKCCPGCGTHIEVLKTWIRKSSRIVIILYFAIEYLQQGGEAVAAKGHWIFITPFVARADLTTP</sequence>
<evidence type="ECO:0000313" key="14">
    <source>
        <dbReference type="RefSeq" id="XP_004717983.2"/>
    </source>
</evidence>
<dbReference type="Proteomes" id="UP000694863">
    <property type="component" value="Unplaced"/>
</dbReference>
<keyword evidence="4" id="KW-0479">Metal-binding</keyword>
<dbReference type="InterPro" id="IPR017907">
    <property type="entry name" value="Znf_RING_CS"/>
</dbReference>
<organism evidence="13 14">
    <name type="scientific">Echinops telfairi</name>
    <name type="common">Lesser hedgehog tenrec</name>
    <dbReference type="NCBI Taxonomy" id="9371"/>
    <lineage>
        <taxon>Eukaryota</taxon>
        <taxon>Metazoa</taxon>
        <taxon>Chordata</taxon>
        <taxon>Craniata</taxon>
        <taxon>Vertebrata</taxon>
        <taxon>Euteleostomi</taxon>
        <taxon>Mammalia</taxon>
        <taxon>Eutheria</taxon>
        <taxon>Afrotheria</taxon>
        <taxon>Tenrecidae</taxon>
        <taxon>Tenrecinae</taxon>
        <taxon>Echinops</taxon>
    </lineage>
</organism>
<evidence type="ECO:0000256" key="4">
    <source>
        <dbReference type="ARBA" id="ARBA00022723"/>
    </source>
</evidence>
<dbReference type="InterPro" id="IPR013083">
    <property type="entry name" value="Znf_RING/FYVE/PHD"/>
</dbReference>
<dbReference type="InterPro" id="IPR031128">
    <property type="entry name" value="RNF14_RING-HC_Zfn"/>
</dbReference>
<reference evidence="14" key="1">
    <citation type="submission" date="2025-08" db="UniProtKB">
        <authorList>
            <consortium name="RefSeq"/>
        </authorList>
    </citation>
    <scope>IDENTIFICATION</scope>
</reference>
<dbReference type="Gene3D" id="3.10.110.10">
    <property type="entry name" value="Ubiquitin Conjugating Enzyme"/>
    <property type="match status" value="1"/>
</dbReference>
<dbReference type="PROSITE" id="PS51873">
    <property type="entry name" value="TRIAD"/>
    <property type="match status" value="1"/>
</dbReference>
<evidence type="ECO:0000256" key="8">
    <source>
        <dbReference type="ARBA" id="ARBA00022833"/>
    </source>
</evidence>
<keyword evidence="3" id="KW-0808">Transferase</keyword>
<dbReference type="InterPro" id="IPR016135">
    <property type="entry name" value="UBQ-conjugating_enzyme/RWD"/>
</dbReference>
<dbReference type="Pfam" id="PF01485">
    <property type="entry name" value="IBR"/>
    <property type="match status" value="1"/>
</dbReference>
<dbReference type="Pfam" id="PF05773">
    <property type="entry name" value="RWD"/>
    <property type="match status" value="1"/>
</dbReference>
<dbReference type="CDD" id="cd20341">
    <property type="entry name" value="BRcat_RBR_RNF14"/>
    <property type="match status" value="1"/>
</dbReference>
<dbReference type="EC" id="2.3.2.31" evidence="2"/>
<gene>
    <name evidence="14" type="primary">LOC101642750</name>
</gene>
<dbReference type="CDD" id="cd16628">
    <property type="entry name" value="RING-HC_RBR_RNF14"/>
    <property type="match status" value="1"/>
</dbReference>
<dbReference type="PANTHER" id="PTHR11685">
    <property type="entry name" value="RBR FAMILY RING FINGER AND IBR DOMAIN-CONTAINING"/>
    <property type="match status" value="1"/>
</dbReference>
<evidence type="ECO:0000256" key="3">
    <source>
        <dbReference type="ARBA" id="ARBA00022679"/>
    </source>
</evidence>
<evidence type="ECO:0000259" key="12">
    <source>
        <dbReference type="PROSITE" id="PS51873"/>
    </source>
</evidence>
<evidence type="ECO:0000256" key="9">
    <source>
        <dbReference type="PROSITE-ProRule" id="PRU00175"/>
    </source>
</evidence>
<feature type="domain" description="RING-type" evidence="10">
    <location>
        <begin position="179"/>
        <end position="228"/>
    </location>
</feature>
<evidence type="ECO:0000256" key="2">
    <source>
        <dbReference type="ARBA" id="ARBA00012251"/>
    </source>
</evidence>
<dbReference type="PROSITE" id="PS50089">
    <property type="entry name" value="ZF_RING_2"/>
    <property type="match status" value="1"/>
</dbReference>
<dbReference type="InterPro" id="IPR006575">
    <property type="entry name" value="RWD_dom"/>
</dbReference>
<evidence type="ECO:0000259" key="10">
    <source>
        <dbReference type="PROSITE" id="PS50089"/>
    </source>
</evidence>
<keyword evidence="13" id="KW-1185">Reference proteome</keyword>
<dbReference type="PROSITE" id="PS00518">
    <property type="entry name" value="ZF_RING_1"/>
    <property type="match status" value="1"/>
</dbReference>
<dbReference type="SUPFAM" id="SSF54495">
    <property type="entry name" value="UBC-like"/>
    <property type="match status" value="1"/>
</dbReference>
<dbReference type="GeneID" id="101642750"/>
<evidence type="ECO:0000256" key="1">
    <source>
        <dbReference type="ARBA" id="ARBA00001798"/>
    </source>
</evidence>
<dbReference type="SMART" id="SM00647">
    <property type="entry name" value="IBR"/>
    <property type="match status" value="1"/>
</dbReference>
<evidence type="ECO:0000256" key="5">
    <source>
        <dbReference type="ARBA" id="ARBA00022737"/>
    </source>
</evidence>
<keyword evidence="7" id="KW-0833">Ubl conjugation pathway</keyword>
<dbReference type="InterPro" id="IPR031127">
    <property type="entry name" value="E3_UB_ligase_RBR"/>
</dbReference>
<accession>A0ABM0J9K9</accession>
<dbReference type="CDD" id="cd23820">
    <property type="entry name" value="RWD_RNF14"/>
    <property type="match status" value="1"/>
</dbReference>
<dbReference type="RefSeq" id="XP_004717983.2">
    <property type="nucleotide sequence ID" value="XM_004717926.2"/>
</dbReference>
<dbReference type="InterPro" id="IPR002867">
    <property type="entry name" value="IBR_dom"/>
</dbReference>
<dbReference type="Gene3D" id="2.20.25.20">
    <property type="match status" value="1"/>
</dbReference>
<dbReference type="InterPro" id="IPR044066">
    <property type="entry name" value="TRIAD_supradom"/>
</dbReference>
<proteinExistence type="predicted"/>
<feature type="domain" description="RING-type" evidence="12">
    <location>
        <begin position="175"/>
        <end position="414"/>
    </location>
</feature>